<dbReference type="OrthoDB" id="430446at2759"/>
<evidence type="ECO:0000313" key="2">
    <source>
        <dbReference type="Proteomes" id="UP000649617"/>
    </source>
</evidence>
<accession>A0A812PHA9</accession>
<dbReference type="Proteomes" id="UP000649617">
    <property type="component" value="Unassembled WGS sequence"/>
</dbReference>
<gene>
    <name evidence="1" type="ORF">SPIL2461_LOCUS8405</name>
</gene>
<keyword evidence="2" id="KW-1185">Reference proteome</keyword>
<evidence type="ECO:0000313" key="1">
    <source>
        <dbReference type="EMBL" id="CAE7354046.1"/>
    </source>
</evidence>
<dbReference type="AlphaFoldDB" id="A0A812PHA9"/>
<comment type="caution">
    <text evidence="1">The sequence shown here is derived from an EMBL/GenBank/DDBJ whole genome shotgun (WGS) entry which is preliminary data.</text>
</comment>
<feature type="non-terminal residue" evidence="1">
    <location>
        <position position="213"/>
    </location>
</feature>
<organism evidence="1 2">
    <name type="scientific">Symbiodinium pilosum</name>
    <name type="common">Dinoflagellate</name>
    <dbReference type="NCBI Taxonomy" id="2952"/>
    <lineage>
        <taxon>Eukaryota</taxon>
        <taxon>Sar</taxon>
        <taxon>Alveolata</taxon>
        <taxon>Dinophyceae</taxon>
        <taxon>Suessiales</taxon>
        <taxon>Symbiodiniaceae</taxon>
        <taxon>Symbiodinium</taxon>
    </lineage>
</organism>
<protein>
    <submittedName>
        <fullName evidence="1">Uncharacterized protein</fullName>
    </submittedName>
</protein>
<name>A0A812PHA9_SYMPI</name>
<dbReference type="EMBL" id="CAJNIZ010013785">
    <property type="protein sequence ID" value="CAE7354046.1"/>
    <property type="molecule type" value="Genomic_DNA"/>
</dbReference>
<reference evidence="1" key="1">
    <citation type="submission" date="2021-02" db="EMBL/GenBank/DDBJ databases">
        <authorList>
            <person name="Dougan E. K."/>
            <person name="Rhodes N."/>
            <person name="Thang M."/>
            <person name="Chan C."/>
        </authorList>
    </citation>
    <scope>NUCLEOTIDE SEQUENCE</scope>
</reference>
<proteinExistence type="predicted"/>
<sequence length="213" mass="23687">MPHFLQGFGVGRFPPDAEGLDDRLVQLLLQFIGPSGVLAWDGDQFSQDSFTRVLDKALSTSSVAGVAFYWASLEQDFRRSWQQRAERFRGGLHLVLLDDPPGHILGSDDSWVWLGTDALRITRAEHVLTLGGGGVVAEEAAVCRRDEELKRVRWHVVKVPRFGDETLSYGTLHDRLHSEKWSNMELISVPATCNRSQAEARSSTEPAACTRAA</sequence>